<dbReference type="InterPro" id="IPR001387">
    <property type="entry name" value="Cro/C1-type_HTH"/>
</dbReference>
<dbReference type="SUPFAM" id="SSF47413">
    <property type="entry name" value="lambda repressor-like DNA-binding domains"/>
    <property type="match status" value="1"/>
</dbReference>
<proteinExistence type="predicted"/>
<dbReference type="Pfam" id="PF01381">
    <property type="entry name" value="HTH_3"/>
    <property type="match status" value="1"/>
</dbReference>
<protein>
    <submittedName>
        <fullName evidence="2">Helix-turn-helix domain-containing protein</fullName>
    </submittedName>
</protein>
<dbReference type="InterPro" id="IPR010982">
    <property type="entry name" value="Lambda_DNA-bd_dom_sf"/>
</dbReference>
<name>A0A9D2I7B9_9FIRM</name>
<organism evidence="2 3">
    <name type="scientific">Candidatus Eisenbergiella merdipullorum</name>
    <dbReference type="NCBI Taxonomy" id="2838553"/>
    <lineage>
        <taxon>Bacteria</taxon>
        <taxon>Bacillati</taxon>
        <taxon>Bacillota</taxon>
        <taxon>Clostridia</taxon>
        <taxon>Lachnospirales</taxon>
        <taxon>Lachnospiraceae</taxon>
        <taxon>Eisenbergiella</taxon>
    </lineage>
</organism>
<dbReference type="Proteomes" id="UP000886858">
    <property type="component" value="Unassembled WGS sequence"/>
</dbReference>
<evidence type="ECO:0000313" key="3">
    <source>
        <dbReference type="Proteomes" id="UP000886858"/>
    </source>
</evidence>
<dbReference type="PROSITE" id="PS50943">
    <property type="entry name" value="HTH_CROC1"/>
    <property type="match status" value="1"/>
</dbReference>
<reference evidence="2" key="1">
    <citation type="journal article" date="2021" name="PeerJ">
        <title>Extensive microbial diversity within the chicken gut microbiome revealed by metagenomics and culture.</title>
        <authorList>
            <person name="Gilroy R."/>
            <person name="Ravi A."/>
            <person name="Getino M."/>
            <person name="Pursley I."/>
            <person name="Horton D.L."/>
            <person name="Alikhan N.F."/>
            <person name="Baker D."/>
            <person name="Gharbi K."/>
            <person name="Hall N."/>
            <person name="Watson M."/>
            <person name="Adriaenssens E.M."/>
            <person name="Foster-Nyarko E."/>
            <person name="Jarju S."/>
            <person name="Secka A."/>
            <person name="Antonio M."/>
            <person name="Oren A."/>
            <person name="Chaudhuri R.R."/>
            <person name="La Ragione R."/>
            <person name="Hildebrand F."/>
            <person name="Pallen M.J."/>
        </authorList>
    </citation>
    <scope>NUCLEOTIDE SEQUENCE</scope>
    <source>
        <strain evidence="2">CHK179-7159</strain>
    </source>
</reference>
<feature type="domain" description="HTH cro/C1-type" evidence="1">
    <location>
        <begin position="11"/>
        <end position="42"/>
    </location>
</feature>
<accession>A0A9D2I7B9</accession>
<gene>
    <name evidence="2" type="ORF">H9717_07875</name>
</gene>
<dbReference type="AlphaFoldDB" id="A0A9D2I7B9"/>
<evidence type="ECO:0000313" key="2">
    <source>
        <dbReference type="EMBL" id="HJA93019.1"/>
    </source>
</evidence>
<evidence type="ECO:0000259" key="1">
    <source>
        <dbReference type="PROSITE" id="PS50943"/>
    </source>
</evidence>
<dbReference type="GO" id="GO:0003677">
    <property type="term" value="F:DNA binding"/>
    <property type="evidence" value="ECO:0007669"/>
    <property type="project" value="InterPro"/>
</dbReference>
<comment type="caution">
    <text evidence="2">The sequence shown here is derived from an EMBL/GenBank/DDBJ whole genome shotgun (WGS) entry which is preliminary data.</text>
</comment>
<reference evidence="2" key="2">
    <citation type="submission" date="2021-04" db="EMBL/GenBank/DDBJ databases">
        <authorList>
            <person name="Gilroy R."/>
        </authorList>
    </citation>
    <scope>NUCLEOTIDE SEQUENCE</scope>
    <source>
        <strain evidence="2">CHK179-7159</strain>
    </source>
</reference>
<sequence length="46" mass="5250">MIDKTEVGTRITYLRKKYGFSQARFSELLNVSPQAVSKWETGGSLR</sequence>
<dbReference type="CDD" id="cd00093">
    <property type="entry name" value="HTH_XRE"/>
    <property type="match status" value="1"/>
</dbReference>
<dbReference type="Gene3D" id="1.10.260.40">
    <property type="entry name" value="lambda repressor-like DNA-binding domains"/>
    <property type="match status" value="1"/>
</dbReference>
<dbReference type="EMBL" id="DWYY01000081">
    <property type="protein sequence ID" value="HJA93019.1"/>
    <property type="molecule type" value="Genomic_DNA"/>
</dbReference>